<sequence length="938" mass="103702">MAISAMSNGDGFDDKLPEPARTPSPIKSHYRPFSTLISPPDPPHSRRPLSSVFAMGFFKPNKPSNGKGKEKEKEETETPIAPKDSFIHRTLRPKKSLNALFVRSEQNSPLPPAPLTPSLAVTFVEAPFDPSTTPPTSSPNPSSSFTFIPQASSSSSVSDEFDYDEPDKFEVKDTWNTRGRRLKLHPYGSHAPYMQSYDPVALSVDRYTHKLLTRLNPTRTPAFYDYAKHKKPPPTSILDLGCGEGHWILDCANQWPDARIVGLDIVDVSLPEIHGNDRMSVIRGNFVRYPLPFPRDSFDLVRIANLSLAIPADRWDYVLSEVYRVLRAGGRIELIDDSIYFPYGKQQPSTSYPRMRSNTCKDSADTRESSSLDLFDDEDDEDMTLFDDGEIDSEQSGQTQTGLFWVDAEPATEEIEQGSNGERTFGTPDDPYLECPSSPETAGDGIFLDTEDSKSSASSLQEPEDCDESSLSNFPQSRALPPAPMPPHIPLSLGPDLTLVTGTVTKKDDDDIVTPTKPAILSPTPASVLNLETSSSAVSDRGELSNGLQEPVPMVSDESDWSARAKDNQKLEEIFHDMLENKYGVLTRTPKAISDLLKNTFGSENVRKLRSMHLTLAPPELEEFIPTKKRSKFRVRSLSKAPEFGSHVGVDEDFGAAKKLEMASKKAKGKEHSVPFPSKEFSSSRSRLEARHSSDSTTTPNTLSAKAAVRLGITYSALAVATKSAQSSPAMTPALTPSPAVSLYSTDSSSAASVARISGESHRASSEIHTSFELFEPPVPLEQSPGLLLLPSTFLPMHPVELEMHACKHMHTLLSCKHAISDWLMFNDDGTESDLVSEEALQDSFFEYDTFRRRRLNWPSSIPDTTSKDYIYKKNVEIPFQVPPKSASSVNSMFSADSHYPDASNMPNIGPYKRHDLTDVRTIRIYLALKADSKPGRI</sequence>
<dbReference type="Proteomes" id="UP000518752">
    <property type="component" value="Unassembled WGS sequence"/>
</dbReference>
<feature type="region of interest" description="Disordered" evidence="1">
    <location>
        <begin position="665"/>
        <end position="701"/>
    </location>
</feature>
<dbReference type="InterPro" id="IPR041698">
    <property type="entry name" value="Methyltransf_25"/>
</dbReference>
<dbReference type="SUPFAM" id="SSF53335">
    <property type="entry name" value="S-adenosyl-L-methionine-dependent methyltransferases"/>
    <property type="match status" value="1"/>
</dbReference>
<feature type="compositionally biased region" description="Acidic residues" evidence="1">
    <location>
        <begin position="374"/>
        <end position="393"/>
    </location>
</feature>
<name>A0A8H5HZH9_9AGAR</name>
<gene>
    <name evidence="3" type="ORF">D9757_002296</name>
</gene>
<dbReference type="PANTHER" id="PTHR43591">
    <property type="entry name" value="METHYLTRANSFERASE"/>
    <property type="match status" value="1"/>
</dbReference>
<dbReference type="Pfam" id="PF13649">
    <property type="entry name" value="Methyltransf_25"/>
    <property type="match status" value="1"/>
</dbReference>
<feature type="region of interest" description="Disordered" evidence="1">
    <location>
        <begin position="126"/>
        <end position="163"/>
    </location>
</feature>
<dbReference type="AlphaFoldDB" id="A0A8H5HZH9"/>
<feature type="compositionally biased region" description="Low complexity" evidence="1">
    <location>
        <begin position="139"/>
        <end position="158"/>
    </location>
</feature>
<protein>
    <recommendedName>
        <fullName evidence="2">Methyltransferase domain-containing protein</fullName>
    </recommendedName>
</protein>
<feature type="region of interest" description="Disordered" evidence="1">
    <location>
        <begin position="1"/>
        <end position="86"/>
    </location>
</feature>
<reference evidence="3 4" key="1">
    <citation type="journal article" date="2020" name="ISME J.">
        <title>Uncovering the hidden diversity of litter-decomposition mechanisms in mushroom-forming fungi.</title>
        <authorList>
            <person name="Floudas D."/>
            <person name="Bentzer J."/>
            <person name="Ahren D."/>
            <person name="Johansson T."/>
            <person name="Persson P."/>
            <person name="Tunlid A."/>
        </authorList>
    </citation>
    <scope>NUCLEOTIDE SEQUENCE [LARGE SCALE GENOMIC DNA]</scope>
    <source>
        <strain evidence="3 4">CBS 406.79</strain>
    </source>
</reference>
<keyword evidence="4" id="KW-1185">Reference proteome</keyword>
<evidence type="ECO:0000256" key="1">
    <source>
        <dbReference type="SAM" id="MobiDB-lite"/>
    </source>
</evidence>
<organism evidence="3 4">
    <name type="scientific">Collybiopsis confluens</name>
    <dbReference type="NCBI Taxonomy" id="2823264"/>
    <lineage>
        <taxon>Eukaryota</taxon>
        <taxon>Fungi</taxon>
        <taxon>Dikarya</taxon>
        <taxon>Basidiomycota</taxon>
        <taxon>Agaricomycotina</taxon>
        <taxon>Agaricomycetes</taxon>
        <taxon>Agaricomycetidae</taxon>
        <taxon>Agaricales</taxon>
        <taxon>Marasmiineae</taxon>
        <taxon>Omphalotaceae</taxon>
        <taxon>Collybiopsis</taxon>
    </lineage>
</organism>
<feature type="domain" description="Methyltransferase" evidence="2">
    <location>
        <begin position="237"/>
        <end position="330"/>
    </location>
</feature>
<dbReference type="Gene3D" id="3.40.50.150">
    <property type="entry name" value="Vaccinia Virus protein VP39"/>
    <property type="match status" value="1"/>
</dbReference>
<accession>A0A8H5HZH9</accession>
<dbReference type="PANTHER" id="PTHR43591:SF24">
    <property type="entry name" value="2-METHOXY-6-POLYPRENYL-1,4-BENZOQUINOL METHYLASE, MITOCHONDRIAL"/>
    <property type="match status" value="1"/>
</dbReference>
<feature type="compositionally biased region" description="Polar residues" evidence="1">
    <location>
        <begin position="346"/>
        <end position="361"/>
    </location>
</feature>
<comment type="caution">
    <text evidence="3">The sequence shown here is derived from an EMBL/GenBank/DDBJ whole genome shotgun (WGS) entry which is preliminary data.</text>
</comment>
<evidence type="ECO:0000313" key="4">
    <source>
        <dbReference type="Proteomes" id="UP000518752"/>
    </source>
</evidence>
<evidence type="ECO:0000313" key="3">
    <source>
        <dbReference type="EMBL" id="KAF5392427.1"/>
    </source>
</evidence>
<dbReference type="InterPro" id="IPR029063">
    <property type="entry name" value="SAM-dependent_MTases_sf"/>
</dbReference>
<evidence type="ECO:0000259" key="2">
    <source>
        <dbReference type="Pfam" id="PF13649"/>
    </source>
</evidence>
<dbReference type="GO" id="GO:0008168">
    <property type="term" value="F:methyltransferase activity"/>
    <property type="evidence" value="ECO:0007669"/>
    <property type="project" value="TreeGrafter"/>
</dbReference>
<dbReference type="OrthoDB" id="2013972at2759"/>
<dbReference type="EMBL" id="JAACJN010000005">
    <property type="protein sequence ID" value="KAF5392427.1"/>
    <property type="molecule type" value="Genomic_DNA"/>
</dbReference>
<feature type="compositionally biased region" description="Basic and acidic residues" evidence="1">
    <location>
        <begin position="67"/>
        <end position="76"/>
    </location>
</feature>
<feature type="region of interest" description="Disordered" evidence="1">
    <location>
        <begin position="346"/>
        <end position="400"/>
    </location>
</feature>
<proteinExistence type="predicted"/>
<feature type="region of interest" description="Disordered" evidence="1">
    <location>
        <begin position="412"/>
        <end position="492"/>
    </location>
</feature>
<dbReference type="CDD" id="cd02440">
    <property type="entry name" value="AdoMet_MTases"/>
    <property type="match status" value="1"/>
</dbReference>
<feature type="region of interest" description="Disordered" evidence="1">
    <location>
        <begin position="537"/>
        <end position="560"/>
    </location>
</feature>